<dbReference type="InterPro" id="IPR009057">
    <property type="entry name" value="Homeodomain-like_sf"/>
</dbReference>
<evidence type="ECO:0000256" key="3">
    <source>
        <dbReference type="ARBA" id="ARBA00023015"/>
    </source>
</evidence>
<evidence type="ECO:0000256" key="2">
    <source>
        <dbReference type="ARBA" id="ARBA00022840"/>
    </source>
</evidence>
<dbReference type="CDD" id="cd00009">
    <property type="entry name" value="AAA"/>
    <property type="match status" value="1"/>
</dbReference>
<dbReference type="InterPro" id="IPR041359">
    <property type="entry name" value="MetOD1"/>
</dbReference>
<dbReference type="Pfam" id="PF25601">
    <property type="entry name" value="AAA_lid_14"/>
    <property type="match status" value="1"/>
</dbReference>
<name>A0A520XF84_9DELT</name>
<evidence type="ECO:0000256" key="1">
    <source>
        <dbReference type="ARBA" id="ARBA00022741"/>
    </source>
</evidence>
<dbReference type="InterPro" id="IPR002078">
    <property type="entry name" value="Sigma_54_int"/>
</dbReference>
<accession>A0A520XF84</accession>
<dbReference type="Pfam" id="PF00158">
    <property type="entry name" value="Sigma54_activat"/>
    <property type="match status" value="1"/>
</dbReference>
<dbReference type="SUPFAM" id="SSF52540">
    <property type="entry name" value="P-loop containing nucleoside triphosphate hydrolases"/>
    <property type="match status" value="1"/>
</dbReference>
<evidence type="ECO:0000313" key="7">
    <source>
        <dbReference type="EMBL" id="RZV39849.1"/>
    </source>
</evidence>
<dbReference type="InterPro" id="IPR025662">
    <property type="entry name" value="Sigma_54_int_dom_ATP-bd_1"/>
</dbReference>
<dbReference type="PROSITE" id="PS00675">
    <property type="entry name" value="SIGMA54_INTERACT_1"/>
    <property type="match status" value="1"/>
</dbReference>
<dbReference type="GO" id="GO:0005524">
    <property type="term" value="F:ATP binding"/>
    <property type="evidence" value="ECO:0007669"/>
    <property type="project" value="UniProtKB-KW"/>
</dbReference>
<dbReference type="Pfam" id="PF18546">
    <property type="entry name" value="MetOD1"/>
    <property type="match status" value="1"/>
</dbReference>
<evidence type="ECO:0000256" key="4">
    <source>
        <dbReference type="ARBA" id="ARBA00023125"/>
    </source>
</evidence>
<organism evidence="7 8">
    <name type="scientific">Candidatus Acidulodesulfobacterium acidiphilum</name>
    <dbReference type="NCBI Taxonomy" id="2597224"/>
    <lineage>
        <taxon>Bacteria</taxon>
        <taxon>Deltaproteobacteria</taxon>
        <taxon>Candidatus Acidulodesulfobacterales</taxon>
        <taxon>Candidatus Acidulodesulfobacterium</taxon>
    </lineage>
</organism>
<keyword evidence="3" id="KW-0805">Transcription regulation</keyword>
<gene>
    <name evidence="7" type="ORF">EVJ48_02700</name>
</gene>
<dbReference type="PANTHER" id="PTHR32071">
    <property type="entry name" value="TRANSCRIPTIONAL REGULATORY PROTEIN"/>
    <property type="match status" value="1"/>
</dbReference>
<dbReference type="InterPro" id="IPR002197">
    <property type="entry name" value="HTH_Fis"/>
</dbReference>
<keyword evidence="1" id="KW-0547">Nucleotide-binding</keyword>
<dbReference type="GO" id="GO:0006355">
    <property type="term" value="P:regulation of DNA-templated transcription"/>
    <property type="evidence" value="ECO:0007669"/>
    <property type="project" value="InterPro"/>
</dbReference>
<protein>
    <submittedName>
        <fullName evidence="7">Sigma-54-dependent Fis family transcriptional regulator</fullName>
    </submittedName>
</protein>
<dbReference type="Gene3D" id="1.10.8.60">
    <property type="match status" value="1"/>
</dbReference>
<keyword evidence="2" id="KW-0067">ATP-binding</keyword>
<dbReference type="Gene3D" id="3.40.50.300">
    <property type="entry name" value="P-loop containing nucleotide triphosphate hydrolases"/>
    <property type="match status" value="1"/>
</dbReference>
<reference evidence="7 8" key="1">
    <citation type="submission" date="2019-01" db="EMBL/GenBank/DDBJ databases">
        <title>Insights into ecological role of a new deltaproteobacterial order Candidatus Sinidesulfobacterales (Sva0485) by metagenomics and metatranscriptomics.</title>
        <authorList>
            <person name="Tan S."/>
            <person name="Liu J."/>
            <person name="Fang Y."/>
            <person name="Hedlund B."/>
            <person name="Lian Z.-H."/>
            <person name="Huang L.-Y."/>
            <person name="Li J.-T."/>
            <person name="Huang L.-N."/>
            <person name="Li W.-J."/>
            <person name="Jiang H.-C."/>
            <person name="Dong H.-L."/>
            <person name="Shu W.-S."/>
        </authorList>
    </citation>
    <scope>NUCLEOTIDE SEQUENCE [LARGE SCALE GENOMIC DNA]</scope>
    <source>
        <strain evidence="7">AP4</strain>
    </source>
</reference>
<dbReference type="Pfam" id="PF02954">
    <property type="entry name" value="HTH_8"/>
    <property type="match status" value="1"/>
</dbReference>
<proteinExistence type="predicted"/>
<comment type="caution">
    <text evidence="7">The sequence shown here is derived from an EMBL/GenBank/DDBJ whole genome shotgun (WGS) entry which is preliminary data.</text>
</comment>
<dbReference type="InterPro" id="IPR058031">
    <property type="entry name" value="AAA_lid_NorR"/>
</dbReference>
<feature type="domain" description="Sigma-54 factor interaction" evidence="6">
    <location>
        <begin position="203"/>
        <end position="431"/>
    </location>
</feature>
<keyword evidence="5" id="KW-0804">Transcription</keyword>
<dbReference type="AlphaFoldDB" id="A0A520XF84"/>
<dbReference type="EMBL" id="SHMQ01000005">
    <property type="protein sequence ID" value="RZV39849.1"/>
    <property type="molecule type" value="Genomic_DNA"/>
</dbReference>
<dbReference type="PRINTS" id="PR01590">
    <property type="entry name" value="HTHFIS"/>
</dbReference>
<dbReference type="SMART" id="SM00382">
    <property type="entry name" value="AAA"/>
    <property type="match status" value="1"/>
</dbReference>
<dbReference type="SUPFAM" id="SSF46689">
    <property type="entry name" value="Homeodomain-like"/>
    <property type="match status" value="1"/>
</dbReference>
<dbReference type="PROSITE" id="PS00688">
    <property type="entry name" value="SIGMA54_INTERACT_3"/>
    <property type="match status" value="1"/>
</dbReference>
<dbReference type="PROSITE" id="PS50045">
    <property type="entry name" value="SIGMA54_INTERACT_4"/>
    <property type="match status" value="1"/>
</dbReference>
<evidence type="ECO:0000259" key="6">
    <source>
        <dbReference type="PROSITE" id="PS50045"/>
    </source>
</evidence>
<keyword evidence="4" id="KW-0238">DNA-binding</keyword>
<evidence type="ECO:0000313" key="8">
    <source>
        <dbReference type="Proteomes" id="UP000322454"/>
    </source>
</evidence>
<sequence length="521" mass="58657">MVEKIYTNLNPLSFLQTFISLGLSSREYSKLDTTRKVEQLGLDAACCFETAYRQEFNLTGILDCDKCAEMIIEIKNKIGGNFSRTSSLPETIRVINTRCPFGDAVKQTPELCKMTSSVFGGIVARNFGYAKVVLNRRIAAGDSTCDIQIFMNRSDGINYIGDEYDWQINNNGKNQDFQNKNKIIENGWCVLEDIDEKRIVPDIIANSHQMKDILKMAKKVASSSSTVLIVGETGVGKEIVAKVIHSLSPRWKKPFTGVNCGAIPENLVESTLFGHERGAFTGAYEVHHGYFERTEGGTLFLDEIDSLPLSTQVKLLRVLQEKEFERVGGKHSISCDVRIISATNANLEKLVLIDKFRRDFYYRINVISFHIPPLRQRQEDILPLSEYILGKLEIKYGVKAALSHEAINQLYAYNWPGNVRELENILERSLLLSNDDKISNLSISTMTAEDKPTINDYANLKLRTIKKQASSAAELSVLEKTLTEFNGNISKVAKSLGISTRAIYKKLNMLKIDPEGFRHKI</sequence>
<dbReference type="FunFam" id="3.40.50.300:FF:000006">
    <property type="entry name" value="DNA-binding transcriptional regulator NtrC"/>
    <property type="match status" value="1"/>
</dbReference>
<dbReference type="InterPro" id="IPR003593">
    <property type="entry name" value="AAA+_ATPase"/>
</dbReference>
<dbReference type="Proteomes" id="UP000322454">
    <property type="component" value="Unassembled WGS sequence"/>
</dbReference>
<dbReference type="InterPro" id="IPR025944">
    <property type="entry name" value="Sigma_54_int_dom_CS"/>
</dbReference>
<dbReference type="GO" id="GO:0043565">
    <property type="term" value="F:sequence-specific DNA binding"/>
    <property type="evidence" value="ECO:0007669"/>
    <property type="project" value="InterPro"/>
</dbReference>
<evidence type="ECO:0000256" key="5">
    <source>
        <dbReference type="ARBA" id="ARBA00023163"/>
    </source>
</evidence>
<dbReference type="InterPro" id="IPR027417">
    <property type="entry name" value="P-loop_NTPase"/>
</dbReference>
<dbReference type="Gene3D" id="1.10.10.60">
    <property type="entry name" value="Homeodomain-like"/>
    <property type="match status" value="1"/>
</dbReference>
<dbReference type="PANTHER" id="PTHR32071:SF21">
    <property type="entry name" value="TRANSCRIPTIONAL REGULATORY PROTEIN FLGR"/>
    <property type="match status" value="1"/>
</dbReference>